<gene>
    <name evidence="2" type="ORF">DDT56_01650</name>
</gene>
<dbReference type="GO" id="GO:0004540">
    <property type="term" value="F:RNA nuclease activity"/>
    <property type="evidence" value="ECO:0007669"/>
    <property type="project" value="InterPro"/>
</dbReference>
<dbReference type="Proteomes" id="UP000296159">
    <property type="component" value="Unassembled WGS sequence"/>
</dbReference>
<name>A0A2U1UDN1_9GAMM</name>
<protein>
    <submittedName>
        <fullName evidence="2">Toxin</fullName>
    </submittedName>
</protein>
<dbReference type="InterPro" id="IPR021679">
    <property type="entry name" value="Toxin_endonuclease_YhaV"/>
</dbReference>
<evidence type="ECO:0000313" key="2">
    <source>
        <dbReference type="EMBL" id="PWC19702.1"/>
    </source>
</evidence>
<organism evidence="2 3">
    <name type="scientific">Brenneria corticis</name>
    <dbReference type="NCBI Taxonomy" id="2173106"/>
    <lineage>
        <taxon>Bacteria</taxon>
        <taxon>Pseudomonadati</taxon>
        <taxon>Pseudomonadota</taxon>
        <taxon>Gammaproteobacteria</taxon>
        <taxon>Enterobacterales</taxon>
        <taxon>Pectobacteriaceae</taxon>
        <taxon>Brenneria</taxon>
    </lineage>
</organism>
<evidence type="ECO:0000313" key="3">
    <source>
        <dbReference type="Proteomes" id="UP000296159"/>
    </source>
</evidence>
<comment type="caution">
    <text evidence="2">The sequence shown here is derived from an EMBL/GenBank/DDBJ whole genome shotgun (WGS) entry which is preliminary data.</text>
</comment>
<keyword evidence="3" id="KW-1185">Reference proteome</keyword>
<feature type="coiled-coil region" evidence="1">
    <location>
        <begin position="16"/>
        <end position="43"/>
    </location>
</feature>
<dbReference type="EMBL" id="QDKH01000001">
    <property type="protein sequence ID" value="PWC19702.1"/>
    <property type="molecule type" value="Genomic_DNA"/>
</dbReference>
<sequence length="165" mass="19293">MDGKTYNINGWYVLAHPLFIRQLEELTKEVEKLKAESLDSYKNKKATKRLAAIWHLIMNVITVDPANSAFRQGDTLGAEYKHWFRAKFYQQYRLFFRYDSGSRIIILAWVNDVQSLRAYGAKTDAYRVFNNMLESGHPPDDWERLLAECGDQGNFSQLMMQSKDI</sequence>
<reference evidence="2 3" key="1">
    <citation type="submission" date="2018-04" db="EMBL/GenBank/DDBJ databases">
        <title>Brenneria corticis sp.nov.</title>
        <authorList>
            <person name="Li Y."/>
        </authorList>
    </citation>
    <scope>NUCLEOTIDE SEQUENCE [LARGE SCALE GENOMIC DNA]</scope>
    <source>
        <strain evidence="2 3">CFCC 11842</strain>
    </source>
</reference>
<proteinExistence type="predicted"/>
<dbReference type="Pfam" id="PF11663">
    <property type="entry name" value="Toxin_YhaV"/>
    <property type="match status" value="1"/>
</dbReference>
<dbReference type="RefSeq" id="WP_136164761.1">
    <property type="nucleotide sequence ID" value="NZ_KZ819071.1"/>
</dbReference>
<evidence type="ECO:0000256" key="1">
    <source>
        <dbReference type="SAM" id="Coils"/>
    </source>
</evidence>
<dbReference type="GO" id="GO:0110001">
    <property type="term" value="C:toxin-antitoxin complex"/>
    <property type="evidence" value="ECO:0007669"/>
    <property type="project" value="InterPro"/>
</dbReference>
<accession>A0A2U1UDN1</accession>
<keyword evidence="1" id="KW-0175">Coiled coil</keyword>
<dbReference type="AlphaFoldDB" id="A0A2U1UDN1"/>